<reference evidence="2 3" key="1">
    <citation type="submission" date="2018-08" db="EMBL/GenBank/DDBJ databases">
        <title>A genome reference for cultivated species of the human gut microbiota.</title>
        <authorList>
            <person name="Zou Y."/>
            <person name="Xue W."/>
            <person name="Luo G."/>
        </authorList>
    </citation>
    <scope>NUCLEOTIDE SEQUENCE [LARGE SCALE GENOMIC DNA]</scope>
    <source>
        <strain evidence="2 3">AF46-2NS</strain>
    </source>
</reference>
<evidence type="ECO:0000313" key="3">
    <source>
        <dbReference type="Proteomes" id="UP000286211"/>
    </source>
</evidence>
<organism evidence="2 3">
    <name type="scientific">Segatella copri</name>
    <dbReference type="NCBI Taxonomy" id="165179"/>
    <lineage>
        <taxon>Bacteria</taxon>
        <taxon>Pseudomonadati</taxon>
        <taxon>Bacteroidota</taxon>
        <taxon>Bacteroidia</taxon>
        <taxon>Bacteroidales</taxon>
        <taxon>Prevotellaceae</taxon>
        <taxon>Segatella</taxon>
    </lineage>
</organism>
<name>A0A3R6IKZ9_9BACT</name>
<evidence type="ECO:0000259" key="1">
    <source>
        <dbReference type="Pfam" id="PF13470"/>
    </source>
</evidence>
<sequence length="139" mass="15384">MKKVFLDTNVVLDYYLDREGFSDDAEAILAYGYNQGCSLYVSSLTCANMAYIGRKKFPGEAIYAVLASLFEFAEIASVDSNAVKSAVTLQAKDFEDALQYFSAKAIGVDCIVTRNVKDFPFSELQVLTPKDFLAHYAVI</sequence>
<feature type="domain" description="PIN" evidence="1">
    <location>
        <begin position="3"/>
        <end position="117"/>
    </location>
</feature>
<proteinExistence type="predicted"/>
<gene>
    <name evidence="2" type="ORF">DW079_09945</name>
</gene>
<protein>
    <submittedName>
        <fullName evidence="2">PIN domain-containing protein</fullName>
    </submittedName>
</protein>
<dbReference type="InterPro" id="IPR002716">
    <property type="entry name" value="PIN_dom"/>
</dbReference>
<dbReference type="SUPFAM" id="SSF88723">
    <property type="entry name" value="PIN domain-like"/>
    <property type="match status" value="1"/>
</dbReference>
<dbReference type="Gene3D" id="3.40.50.1010">
    <property type="entry name" value="5'-nuclease"/>
    <property type="match status" value="1"/>
</dbReference>
<accession>A0A3R6IKZ9</accession>
<dbReference type="EMBL" id="QRNB01000050">
    <property type="protein sequence ID" value="RHK09595.1"/>
    <property type="molecule type" value="Genomic_DNA"/>
</dbReference>
<dbReference type="AlphaFoldDB" id="A0A3R6IKZ9"/>
<dbReference type="Pfam" id="PF13470">
    <property type="entry name" value="PIN_3"/>
    <property type="match status" value="1"/>
</dbReference>
<comment type="caution">
    <text evidence="2">The sequence shown here is derived from an EMBL/GenBank/DDBJ whole genome shotgun (WGS) entry which is preliminary data.</text>
</comment>
<dbReference type="Proteomes" id="UP000286211">
    <property type="component" value="Unassembled WGS sequence"/>
</dbReference>
<dbReference type="InterPro" id="IPR029060">
    <property type="entry name" value="PIN-like_dom_sf"/>
</dbReference>
<evidence type="ECO:0000313" key="2">
    <source>
        <dbReference type="EMBL" id="RHK09595.1"/>
    </source>
</evidence>